<reference evidence="5" key="1">
    <citation type="submission" date="2025-08" db="UniProtKB">
        <authorList>
            <consortium name="RefSeq"/>
        </authorList>
    </citation>
    <scope>IDENTIFICATION</scope>
    <source>
        <strain evidence="5">Ishihara</strain>
        <tissue evidence="5">Whole body</tissue>
    </source>
</reference>
<feature type="chain" id="PRO_5039908813" evidence="2">
    <location>
        <begin position="18"/>
        <end position="604"/>
    </location>
</feature>
<evidence type="ECO:0000259" key="3">
    <source>
        <dbReference type="SMART" id="SM00690"/>
    </source>
</evidence>
<proteinExistence type="predicted"/>
<dbReference type="RefSeq" id="XP_022833044.1">
    <property type="nucleotide sequence ID" value="XM_022977276.1"/>
</dbReference>
<name>A0A9J7ERE3_SPOLT</name>
<evidence type="ECO:0000313" key="4">
    <source>
        <dbReference type="Proteomes" id="UP000301870"/>
    </source>
</evidence>
<keyword evidence="5" id="KW-0418">Kinase</keyword>
<dbReference type="GeneID" id="111360971"/>
<organism evidence="4 5">
    <name type="scientific">Spodoptera litura</name>
    <name type="common">Asian cotton leafworm</name>
    <dbReference type="NCBI Taxonomy" id="69820"/>
    <lineage>
        <taxon>Eukaryota</taxon>
        <taxon>Metazoa</taxon>
        <taxon>Ecdysozoa</taxon>
        <taxon>Arthropoda</taxon>
        <taxon>Hexapoda</taxon>
        <taxon>Insecta</taxon>
        <taxon>Pterygota</taxon>
        <taxon>Neoptera</taxon>
        <taxon>Endopterygota</taxon>
        <taxon>Lepidoptera</taxon>
        <taxon>Glossata</taxon>
        <taxon>Ditrysia</taxon>
        <taxon>Noctuoidea</taxon>
        <taxon>Noctuidae</taxon>
        <taxon>Amphipyrinae</taxon>
        <taxon>Spodoptera</taxon>
    </lineage>
</organism>
<keyword evidence="5" id="KW-0808">Transferase</keyword>
<dbReference type="GO" id="GO:0040003">
    <property type="term" value="P:chitin-based cuticle development"/>
    <property type="evidence" value="ECO:0007669"/>
    <property type="project" value="TreeGrafter"/>
</dbReference>
<dbReference type="GO" id="GO:0008010">
    <property type="term" value="F:structural constituent of chitin-based larval cuticle"/>
    <property type="evidence" value="ECO:0007669"/>
    <property type="project" value="TreeGrafter"/>
</dbReference>
<dbReference type="Pfam" id="PF03103">
    <property type="entry name" value="DUF243"/>
    <property type="match status" value="1"/>
</dbReference>
<dbReference type="SMART" id="SM00690">
    <property type="entry name" value="DM5"/>
    <property type="match status" value="1"/>
</dbReference>
<evidence type="ECO:0000256" key="2">
    <source>
        <dbReference type="SAM" id="SignalP"/>
    </source>
</evidence>
<protein>
    <submittedName>
        <fullName evidence="5">Probable serine/threonine-protein kinase clkA</fullName>
    </submittedName>
</protein>
<accession>A0A9J7ERE3</accession>
<sequence>MSLVLVFLVISLALADAGYQYNTPSPQFGLPGSQPANFHTGHDSHHHSALPNEQDKLSHSVSYKDYVYLKNDVYQNKEDHRGFINHSSGNGGYAGSQVNNGYVNSGYSQSIAPVGAPSASLNINSAQNYAQVGYNYNSGNNHNFVPTSGGNVHGYSQIPAPSGINANIGYQSNNNQVLNSGYLSATPSTAASSSISQPLPQSGAFGLSNGYAQASSGNVLNSYSQASGSASHALSHGYSQISLSPAVGNSNSGYSHVLVPYSSSSILNNNYAQSPLPVVGSNVNSAYSQSFPPIGNANSKSNGYVQASSSTAGTNYNSGYSYFPPNLSASSAGSSNSHVQTSFSSAGSSFNRGYSQHNSNINTGYSQSYQIGQSLSNGFSQPIQSTIQHGQTNSNNGWKPLISQTSSSFNTGTVQASGATYNGNLNSISQSSATTQTGSSNGIFNTGFTKSASANIVGSSSSLSSSVPIAPTVFKHIYFHVPPPEVEDPKTAPPPPPPKKNYKIIFIKVPSQQSKSNLARLQQIAEMSNASVEHKTLIYVLVKNPETQQPLVLPKSTPSEHEVFFVKYNGDPLEIAEQVNKELDKTGTVQSIVPLDPGLVNGKK</sequence>
<dbReference type="PANTHER" id="PTHR31927">
    <property type="entry name" value="FI07246P-RELATED-RELATED"/>
    <property type="match status" value="1"/>
</dbReference>
<feature type="region of interest" description="Disordered" evidence="1">
    <location>
        <begin position="26"/>
        <end position="55"/>
    </location>
</feature>
<dbReference type="InterPro" id="IPR004145">
    <property type="entry name" value="DUF243"/>
</dbReference>
<dbReference type="OrthoDB" id="8030796at2759"/>
<keyword evidence="2" id="KW-0732">Signal</keyword>
<dbReference type="Proteomes" id="UP000301870">
    <property type="component" value="Chromosome Z"/>
</dbReference>
<feature type="signal peptide" evidence="2">
    <location>
        <begin position="1"/>
        <end position="17"/>
    </location>
</feature>
<gene>
    <name evidence="5" type="primary">LOC111360971</name>
</gene>
<evidence type="ECO:0000256" key="1">
    <source>
        <dbReference type="SAM" id="MobiDB-lite"/>
    </source>
</evidence>
<dbReference type="GO" id="GO:0016301">
    <property type="term" value="F:kinase activity"/>
    <property type="evidence" value="ECO:0007669"/>
    <property type="project" value="UniProtKB-KW"/>
</dbReference>
<dbReference type="AlphaFoldDB" id="A0A9J7ERE3"/>
<feature type="region of interest" description="Disordered" evidence="1">
    <location>
        <begin position="385"/>
        <end position="404"/>
    </location>
</feature>
<dbReference type="GO" id="GO:0062129">
    <property type="term" value="C:chitin-based extracellular matrix"/>
    <property type="evidence" value="ECO:0007669"/>
    <property type="project" value="TreeGrafter"/>
</dbReference>
<feature type="domain" description="DUF243" evidence="3">
    <location>
        <begin position="471"/>
        <end position="571"/>
    </location>
</feature>
<evidence type="ECO:0000313" key="5">
    <source>
        <dbReference type="RefSeq" id="XP_022833044.1"/>
    </source>
</evidence>
<keyword evidence="4" id="KW-1185">Reference proteome</keyword>
<dbReference type="KEGG" id="sliu:111360971"/>